<dbReference type="Gene3D" id="1.25.40.20">
    <property type="entry name" value="Ankyrin repeat-containing domain"/>
    <property type="match status" value="1"/>
</dbReference>
<feature type="repeat" description="ANK" evidence="1">
    <location>
        <begin position="192"/>
        <end position="224"/>
    </location>
</feature>
<dbReference type="PROSITE" id="PS50088">
    <property type="entry name" value="ANK_REPEAT"/>
    <property type="match status" value="1"/>
</dbReference>
<dbReference type="Proteomes" id="UP001233999">
    <property type="component" value="Unassembled WGS sequence"/>
</dbReference>
<keyword evidence="1" id="KW-0040">ANK repeat</keyword>
<dbReference type="EMBL" id="JASPKZ010002322">
    <property type="protein sequence ID" value="KAJ9595643.1"/>
    <property type="molecule type" value="Genomic_DNA"/>
</dbReference>
<feature type="compositionally biased region" description="Basic and acidic residues" evidence="2">
    <location>
        <begin position="99"/>
        <end position="116"/>
    </location>
</feature>
<comment type="caution">
    <text evidence="3">The sequence shown here is derived from an EMBL/GenBank/DDBJ whole genome shotgun (WGS) entry which is preliminary data.</text>
</comment>
<accession>A0AAD8ACY0</accession>
<evidence type="ECO:0000313" key="4">
    <source>
        <dbReference type="Proteomes" id="UP001233999"/>
    </source>
</evidence>
<name>A0AAD8ACY0_DIPPU</name>
<feature type="non-terminal residue" evidence="3">
    <location>
        <position position="228"/>
    </location>
</feature>
<evidence type="ECO:0000256" key="2">
    <source>
        <dbReference type="SAM" id="MobiDB-lite"/>
    </source>
</evidence>
<feature type="region of interest" description="Disordered" evidence="2">
    <location>
        <begin position="84"/>
        <end position="142"/>
    </location>
</feature>
<keyword evidence="4" id="KW-1185">Reference proteome</keyword>
<reference evidence="3" key="1">
    <citation type="journal article" date="2023" name="IScience">
        <title>Live-bearing cockroach genome reveals convergent evolutionary mechanisms linked to viviparity in insects and beyond.</title>
        <authorList>
            <person name="Fouks B."/>
            <person name="Harrison M.C."/>
            <person name="Mikhailova A.A."/>
            <person name="Marchal E."/>
            <person name="English S."/>
            <person name="Carruthers M."/>
            <person name="Jennings E.C."/>
            <person name="Chiamaka E.L."/>
            <person name="Frigard R.A."/>
            <person name="Pippel M."/>
            <person name="Attardo G.M."/>
            <person name="Benoit J.B."/>
            <person name="Bornberg-Bauer E."/>
            <person name="Tobe S.S."/>
        </authorList>
    </citation>
    <scope>NUCLEOTIDE SEQUENCE</scope>
    <source>
        <strain evidence="3">Stay&amp;Tobe</strain>
    </source>
</reference>
<dbReference type="InterPro" id="IPR002110">
    <property type="entry name" value="Ankyrin_rpt"/>
</dbReference>
<evidence type="ECO:0000256" key="1">
    <source>
        <dbReference type="PROSITE-ProRule" id="PRU00023"/>
    </source>
</evidence>
<dbReference type="PROSITE" id="PS50297">
    <property type="entry name" value="ANK_REP_REGION"/>
    <property type="match status" value="1"/>
</dbReference>
<dbReference type="AlphaFoldDB" id="A0AAD8ACY0"/>
<protein>
    <submittedName>
        <fullName evidence="3">Uncharacterized protein</fullName>
    </submittedName>
</protein>
<feature type="non-terminal residue" evidence="3">
    <location>
        <position position="1"/>
    </location>
</feature>
<evidence type="ECO:0000313" key="3">
    <source>
        <dbReference type="EMBL" id="KAJ9595643.1"/>
    </source>
</evidence>
<reference evidence="3" key="2">
    <citation type="submission" date="2023-05" db="EMBL/GenBank/DDBJ databases">
        <authorList>
            <person name="Fouks B."/>
        </authorList>
    </citation>
    <scope>NUCLEOTIDE SEQUENCE</scope>
    <source>
        <strain evidence="3">Stay&amp;Tobe</strain>
        <tissue evidence="3">Testes</tissue>
    </source>
</reference>
<feature type="compositionally biased region" description="Gly residues" evidence="2">
    <location>
        <begin position="118"/>
        <end position="134"/>
    </location>
</feature>
<proteinExistence type="predicted"/>
<dbReference type="Pfam" id="PF00023">
    <property type="entry name" value="Ank"/>
    <property type="match status" value="1"/>
</dbReference>
<organism evidence="3 4">
    <name type="scientific">Diploptera punctata</name>
    <name type="common">Pacific beetle cockroach</name>
    <dbReference type="NCBI Taxonomy" id="6984"/>
    <lineage>
        <taxon>Eukaryota</taxon>
        <taxon>Metazoa</taxon>
        <taxon>Ecdysozoa</taxon>
        <taxon>Arthropoda</taxon>
        <taxon>Hexapoda</taxon>
        <taxon>Insecta</taxon>
        <taxon>Pterygota</taxon>
        <taxon>Neoptera</taxon>
        <taxon>Polyneoptera</taxon>
        <taxon>Dictyoptera</taxon>
        <taxon>Blattodea</taxon>
        <taxon>Blaberoidea</taxon>
        <taxon>Blaberidae</taxon>
        <taxon>Diplopterinae</taxon>
        <taxon>Diploptera</taxon>
    </lineage>
</organism>
<sequence>DSIKPIHFYPTFRRDHNPATHSPIILIASIQYEFRSYIIKQIEFSLFHFQCGMTCQRSRSGNSSVAHLMPCTYVEGLRRRITGAGITMNQNKKGGGSKGGDDKSSAGAGGKDENGGDKLSGGGDTESVGSGGKKPGSAGASTREAALKVLQLSQKGEWPPVDQALKALEKIVAQGGEDTNTSPLLGVIDPASGMTPLMYAVKDNRAALLDRMIDMGADVCARNNNRRH</sequence>
<dbReference type="SUPFAM" id="SSF48403">
    <property type="entry name" value="Ankyrin repeat"/>
    <property type="match status" value="1"/>
</dbReference>
<dbReference type="InterPro" id="IPR036770">
    <property type="entry name" value="Ankyrin_rpt-contain_sf"/>
</dbReference>
<gene>
    <name evidence="3" type="ORF">L9F63_013158</name>
</gene>